<keyword evidence="3" id="KW-0964">Secreted</keyword>
<comment type="subcellular location">
    <subcellularLocation>
        <location evidence="1">Secreted</location>
    </subcellularLocation>
</comment>
<evidence type="ECO:0000256" key="2">
    <source>
        <dbReference type="ARBA" id="ARBA00010036"/>
    </source>
</evidence>
<dbReference type="InterPro" id="IPR002469">
    <property type="entry name" value="Peptidase_S9B_N"/>
</dbReference>
<dbReference type="Gene3D" id="2.140.10.30">
    <property type="entry name" value="Dipeptidylpeptidase IV, N-terminal domain"/>
    <property type="match status" value="1"/>
</dbReference>
<dbReference type="Pfam" id="PF00930">
    <property type="entry name" value="DPPIV_N"/>
    <property type="match status" value="1"/>
</dbReference>
<protein>
    <recommendedName>
        <fullName evidence="6">Venom dipeptidyl peptidase 4</fullName>
    </recommendedName>
</protein>
<dbReference type="GO" id="GO:0005886">
    <property type="term" value="C:plasma membrane"/>
    <property type="evidence" value="ECO:0007669"/>
    <property type="project" value="TreeGrafter"/>
</dbReference>
<evidence type="ECO:0000256" key="3">
    <source>
        <dbReference type="ARBA" id="ARBA00022525"/>
    </source>
</evidence>
<feature type="domain" description="Peptidase S9 prolyl oligopeptidase catalytic" evidence="7">
    <location>
        <begin position="628"/>
        <end position="829"/>
    </location>
</feature>
<keyword evidence="5" id="KW-0325">Glycoprotein</keyword>
<dbReference type="PANTHER" id="PTHR11731">
    <property type="entry name" value="PROTEASE FAMILY S9B,C DIPEPTIDYL-PEPTIDASE IV-RELATED"/>
    <property type="match status" value="1"/>
</dbReference>
<dbReference type="STRING" id="520822.A0A195BBI8"/>
<evidence type="ECO:0000259" key="7">
    <source>
        <dbReference type="Pfam" id="PF00326"/>
    </source>
</evidence>
<dbReference type="InterPro" id="IPR001375">
    <property type="entry name" value="Peptidase_S9_cat"/>
</dbReference>
<dbReference type="EMBL" id="KQ976528">
    <property type="protein sequence ID" value="KYM81921.1"/>
    <property type="molecule type" value="Genomic_DNA"/>
</dbReference>
<keyword evidence="10" id="KW-1185">Reference proteome</keyword>
<dbReference type="GO" id="GO:0006508">
    <property type="term" value="P:proteolysis"/>
    <property type="evidence" value="ECO:0007669"/>
    <property type="project" value="InterPro"/>
</dbReference>
<organism evidence="9 10">
    <name type="scientific">Atta colombica</name>
    <dbReference type="NCBI Taxonomy" id="520822"/>
    <lineage>
        <taxon>Eukaryota</taxon>
        <taxon>Metazoa</taxon>
        <taxon>Ecdysozoa</taxon>
        <taxon>Arthropoda</taxon>
        <taxon>Hexapoda</taxon>
        <taxon>Insecta</taxon>
        <taxon>Pterygota</taxon>
        <taxon>Neoptera</taxon>
        <taxon>Endopterygota</taxon>
        <taxon>Hymenoptera</taxon>
        <taxon>Apocrita</taxon>
        <taxon>Aculeata</taxon>
        <taxon>Formicoidea</taxon>
        <taxon>Formicidae</taxon>
        <taxon>Myrmicinae</taxon>
        <taxon>Atta</taxon>
    </lineage>
</organism>
<name>A0A195BBI8_9HYME</name>
<evidence type="ECO:0000313" key="10">
    <source>
        <dbReference type="Proteomes" id="UP000078540"/>
    </source>
</evidence>
<sequence length="832" mass="95905">MSLICRKRWEHVPLLPRIRQEARDILVSIERTREIGGRASSGFLDHSESATRRSIDDHHGETYVPNNDTDIHNKDEIEFRKPFFLEDIYLNTYYMSGFNGSWISDNEFIVWNVVTGDIDITNVKTKETKQIFNGTNLPVSYKFNTATISADKQYILFGYNTRRMFRHSTIKNYVVYDIQYGTFEEIANETFISLTLWSPIGSHLVYVLDNDIYHMTFNHSQNVVRRLTTNGEANIVFNGIPDWVYEEEVFGTATAMWFSPDGQHLAFATFNDTVVKDMAYFHYGTPGSLEDQYPTEVKIKYPKVGTPNPVVSLSVIDLFDPLSEAVTLEAPINEVTKQVTFANNKYFYNYLRTILRSCLTDNILYIVSWWNKTHVLATWTNRVQNQSQMTMYNIQGNAKLVLSDEETEGWLQPNFPIKTRDYTYILLLRRESSGTSAGRFRHINRYEYKDGQFIMPLDLTPGPSEVHAILAADSPRGKVYYLATAPGEPSQRNLYSVPLDGSQRPTCISCKLLTPEGNKCTYATASFSSRRTYYAFTCSGPDPTIVTINDNNHQTVLIWNTNQMMRTLLSRRLMPQQRNFNINVNGYDCKVRLFLPPDFDESKSYPMMVFVYGGPNTVRIVDDAKYGYEYYLTTNRSMVHAWIDGRGSAFKGSNMLFEIYRKMGTVEIEDTIAVTEILQKQYSWIDANRTGIWGWSYGGFTTGMVMAQDINFVFKCGISVAPVTSWIYYDSIYTERLMGLPIPEDNLDGYNRSDISRRAEGIRGKKYMLIHGTGDDNVHYQQALVLAKSLEHKDILFEQVTYTDEAHSLENVSPHLYHTMDKFWCECFGWDH</sequence>
<dbReference type="GO" id="GO:0008239">
    <property type="term" value="F:dipeptidyl-peptidase activity"/>
    <property type="evidence" value="ECO:0007669"/>
    <property type="project" value="TreeGrafter"/>
</dbReference>
<proteinExistence type="inferred from homology"/>
<dbReference type="InterPro" id="IPR029058">
    <property type="entry name" value="AB_hydrolase_fold"/>
</dbReference>
<dbReference type="SUPFAM" id="SSF82171">
    <property type="entry name" value="DPP6 N-terminal domain-like"/>
    <property type="match status" value="1"/>
</dbReference>
<dbReference type="FunFam" id="3.40.50.1820:FF:000003">
    <property type="entry name" value="Dipeptidyl peptidase 4"/>
    <property type="match status" value="1"/>
</dbReference>
<gene>
    <name evidence="9" type="ORF">ALC53_07713</name>
</gene>
<dbReference type="PANTHER" id="PTHR11731:SF154">
    <property type="entry name" value="VENOM DIPEPTIDYL PEPTIDASE 4-LIKE PROTEIN"/>
    <property type="match status" value="1"/>
</dbReference>
<dbReference type="SUPFAM" id="SSF53474">
    <property type="entry name" value="alpha/beta-Hydrolases"/>
    <property type="match status" value="1"/>
</dbReference>
<dbReference type="InterPro" id="IPR050278">
    <property type="entry name" value="Serine_Prot_S9B/DPPIV"/>
</dbReference>
<dbReference type="Gene3D" id="3.40.50.1820">
    <property type="entry name" value="alpha/beta hydrolase"/>
    <property type="match status" value="1"/>
</dbReference>
<keyword evidence="4" id="KW-0732">Signal</keyword>
<evidence type="ECO:0000256" key="5">
    <source>
        <dbReference type="ARBA" id="ARBA00023180"/>
    </source>
</evidence>
<comment type="similarity">
    <text evidence="2">Belongs to the peptidase S9B family. DPPIV subfamily.</text>
</comment>
<evidence type="ECO:0000256" key="4">
    <source>
        <dbReference type="ARBA" id="ARBA00022729"/>
    </source>
</evidence>
<dbReference type="Proteomes" id="UP000078540">
    <property type="component" value="Unassembled WGS sequence"/>
</dbReference>
<evidence type="ECO:0000313" key="9">
    <source>
        <dbReference type="EMBL" id="KYM81921.1"/>
    </source>
</evidence>
<reference evidence="9 10" key="1">
    <citation type="submission" date="2015-09" db="EMBL/GenBank/DDBJ databases">
        <title>Atta colombica WGS genome.</title>
        <authorList>
            <person name="Nygaard S."/>
            <person name="Hu H."/>
            <person name="Boomsma J."/>
            <person name="Zhang G."/>
        </authorList>
    </citation>
    <scope>NUCLEOTIDE SEQUENCE [LARGE SCALE GENOMIC DNA]</scope>
    <source>
        <strain evidence="9">Treedump-2</strain>
        <tissue evidence="9">Whole body</tissue>
    </source>
</reference>
<evidence type="ECO:0000256" key="1">
    <source>
        <dbReference type="ARBA" id="ARBA00004613"/>
    </source>
</evidence>
<dbReference type="Pfam" id="PF00326">
    <property type="entry name" value="Peptidase_S9"/>
    <property type="match status" value="1"/>
</dbReference>
<evidence type="ECO:0000256" key="6">
    <source>
        <dbReference type="ARBA" id="ARBA00072929"/>
    </source>
</evidence>
<feature type="domain" description="Dipeptidylpeptidase IV N-terminal" evidence="8">
    <location>
        <begin position="149"/>
        <end position="542"/>
    </location>
</feature>
<dbReference type="AlphaFoldDB" id="A0A195BBI8"/>
<dbReference type="GO" id="GO:0008236">
    <property type="term" value="F:serine-type peptidase activity"/>
    <property type="evidence" value="ECO:0007669"/>
    <property type="project" value="InterPro"/>
</dbReference>
<dbReference type="GO" id="GO:0005576">
    <property type="term" value="C:extracellular region"/>
    <property type="evidence" value="ECO:0007669"/>
    <property type="project" value="UniProtKB-SubCell"/>
</dbReference>
<accession>A0A195BBI8</accession>
<evidence type="ECO:0000259" key="8">
    <source>
        <dbReference type="Pfam" id="PF00930"/>
    </source>
</evidence>